<dbReference type="SUPFAM" id="SSF55729">
    <property type="entry name" value="Acyl-CoA N-acyltransferases (Nat)"/>
    <property type="match status" value="1"/>
</dbReference>
<gene>
    <name evidence="5" type="ORF">R53529_LOCUS1048</name>
    <name evidence="4" type="ORF">R53530_LOCUS52</name>
</gene>
<evidence type="ECO:0000256" key="2">
    <source>
        <dbReference type="ARBA" id="ARBA00023315"/>
    </source>
</evidence>
<dbReference type="Gene3D" id="3.40.630.30">
    <property type="match status" value="1"/>
</dbReference>
<protein>
    <submittedName>
        <fullName evidence="4 5">Ribosomal protein S18 acetylase RimI and related acetyltransferases (RimI)</fullName>
    </submittedName>
</protein>
<name>A0A9W4TJL7_9PROT</name>
<keyword evidence="7" id="KW-1185">Reference proteome</keyword>
<dbReference type="EMBL" id="CAMXCM010000001">
    <property type="protein sequence ID" value="CAI3922146.1"/>
    <property type="molecule type" value="Genomic_DNA"/>
</dbReference>
<dbReference type="PROSITE" id="PS51186">
    <property type="entry name" value="GNAT"/>
    <property type="match status" value="1"/>
</dbReference>
<dbReference type="AlphaFoldDB" id="A0A9W4TJL7"/>
<evidence type="ECO:0000313" key="4">
    <source>
        <dbReference type="EMBL" id="CAI3922146.1"/>
    </source>
</evidence>
<dbReference type="PANTHER" id="PTHR43800">
    <property type="entry name" value="PEPTIDYL-LYSINE N-ACETYLTRANSFERASE YJAB"/>
    <property type="match status" value="1"/>
</dbReference>
<reference evidence="4" key="1">
    <citation type="submission" date="2022-10" db="EMBL/GenBank/DDBJ databases">
        <authorList>
            <person name="Botero Cardona J."/>
        </authorList>
    </citation>
    <scope>NUCLEOTIDE SEQUENCE</scope>
    <source>
        <strain evidence="4">LMG 31819</strain>
        <strain evidence="5">R-53529</strain>
    </source>
</reference>
<dbReference type="Proteomes" id="UP001154259">
    <property type="component" value="Unassembled WGS sequence"/>
</dbReference>
<keyword evidence="4" id="KW-0689">Ribosomal protein</keyword>
<keyword evidence="2" id="KW-0012">Acyltransferase</keyword>
<dbReference type="InterPro" id="IPR016181">
    <property type="entry name" value="Acyl_CoA_acyltransferase"/>
</dbReference>
<keyword evidence="1" id="KW-0808">Transferase</keyword>
<dbReference type="InterPro" id="IPR000182">
    <property type="entry name" value="GNAT_dom"/>
</dbReference>
<accession>A0A9W4TJL7</accession>
<dbReference type="CDD" id="cd04301">
    <property type="entry name" value="NAT_SF"/>
    <property type="match status" value="1"/>
</dbReference>
<evidence type="ECO:0000313" key="6">
    <source>
        <dbReference type="Proteomes" id="UP001154255"/>
    </source>
</evidence>
<dbReference type="Proteomes" id="UP001154255">
    <property type="component" value="Unassembled WGS sequence"/>
</dbReference>
<dbReference type="NCBIfam" id="NF007807">
    <property type="entry name" value="PRK10514.1"/>
    <property type="match status" value="1"/>
</dbReference>
<evidence type="ECO:0000259" key="3">
    <source>
        <dbReference type="PROSITE" id="PS51186"/>
    </source>
</evidence>
<feature type="domain" description="N-acetyltransferase" evidence="3">
    <location>
        <begin position="3"/>
        <end position="147"/>
    </location>
</feature>
<keyword evidence="4" id="KW-0687">Ribonucleoprotein</keyword>
<dbReference type="Pfam" id="PF13673">
    <property type="entry name" value="Acetyltransf_10"/>
    <property type="match status" value="1"/>
</dbReference>
<evidence type="ECO:0000313" key="5">
    <source>
        <dbReference type="EMBL" id="CAI3939879.1"/>
    </source>
</evidence>
<evidence type="ECO:0000256" key="1">
    <source>
        <dbReference type="ARBA" id="ARBA00022679"/>
    </source>
</evidence>
<sequence length="150" mass="17353">MTITIRRSTPSDSQAIINLWHDTVKATHHFLSNEDFHLIHQELSSFIPNIPVILAINSQKEIIGFMILNENHIEALFINHTLRKQGIGKALIAHALSQHAHLTTTVNEQNTQAVDFYKHLGFQQTHRTDHDQQNRPYPLLYLTYTDKKQI</sequence>
<comment type="caution">
    <text evidence="4">The sequence shown here is derived from an EMBL/GenBank/DDBJ whole genome shotgun (WGS) entry which is preliminary data.</text>
</comment>
<evidence type="ECO:0000313" key="7">
    <source>
        <dbReference type="Proteomes" id="UP001154259"/>
    </source>
</evidence>
<proteinExistence type="predicted"/>
<dbReference type="GO" id="GO:0005840">
    <property type="term" value="C:ribosome"/>
    <property type="evidence" value="ECO:0007669"/>
    <property type="project" value="UniProtKB-KW"/>
</dbReference>
<dbReference type="PANTHER" id="PTHR43800:SF1">
    <property type="entry name" value="PEPTIDYL-LYSINE N-ACETYLTRANSFERASE YJAB"/>
    <property type="match status" value="1"/>
</dbReference>
<organism evidence="4 6">
    <name type="scientific">Commensalibacter communis</name>
    <dbReference type="NCBI Taxonomy" id="2972786"/>
    <lineage>
        <taxon>Bacteria</taxon>
        <taxon>Pseudomonadati</taxon>
        <taxon>Pseudomonadota</taxon>
        <taxon>Alphaproteobacteria</taxon>
        <taxon>Acetobacterales</taxon>
        <taxon>Acetobacteraceae</taxon>
    </lineage>
</organism>
<dbReference type="EMBL" id="CAMXCS010000001">
    <property type="protein sequence ID" value="CAI3939879.1"/>
    <property type="molecule type" value="Genomic_DNA"/>
</dbReference>
<dbReference type="GO" id="GO:0016747">
    <property type="term" value="F:acyltransferase activity, transferring groups other than amino-acyl groups"/>
    <property type="evidence" value="ECO:0007669"/>
    <property type="project" value="InterPro"/>
</dbReference>